<evidence type="ECO:0000313" key="2">
    <source>
        <dbReference type="Proteomes" id="UP000053328"/>
    </source>
</evidence>
<dbReference type="GeneID" id="27328366"/>
<reference evidence="1 2" key="1">
    <citation type="submission" date="2015-01" db="EMBL/GenBank/DDBJ databases">
        <title>The Genome Sequence of Exophiala spinifera CBS89968.</title>
        <authorList>
            <consortium name="The Broad Institute Genomics Platform"/>
            <person name="Cuomo C."/>
            <person name="de Hoog S."/>
            <person name="Gorbushina A."/>
            <person name="Stielow B."/>
            <person name="Teixiera M."/>
            <person name="Abouelleil A."/>
            <person name="Chapman S.B."/>
            <person name="Priest M."/>
            <person name="Young S.K."/>
            <person name="Wortman J."/>
            <person name="Nusbaum C."/>
            <person name="Birren B."/>
        </authorList>
    </citation>
    <scope>NUCLEOTIDE SEQUENCE [LARGE SCALE GENOMIC DNA]</scope>
    <source>
        <strain evidence="1 2">CBS 89968</strain>
    </source>
</reference>
<dbReference type="AlphaFoldDB" id="A0A0D1YZG3"/>
<protein>
    <submittedName>
        <fullName evidence="1">Uncharacterized protein</fullName>
    </submittedName>
</protein>
<accession>A0A0D1YZG3</accession>
<dbReference type="VEuPathDB" id="FungiDB:PV08_01283"/>
<organism evidence="1 2">
    <name type="scientific">Exophiala spinifera</name>
    <dbReference type="NCBI Taxonomy" id="91928"/>
    <lineage>
        <taxon>Eukaryota</taxon>
        <taxon>Fungi</taxon>
        <taxon>Dikarya</taxon>
        <taxon>Ascomycota</taxon>
        <taxon>Pezizomycotina</taxon>
        <taxon>Eurotiomycetes</taxon>
        <taxon>Chaetothyriomycetidae</taxon>
        <taxon>Chaetothyriales</taxon>
        <taxon>Herpotrichiellaceae</taxon>
        <taxon>Exophiala</taxon>
    </lineage>
</organism>
<proteinExistence type="predicted"/>
<keyword evidence="2" id="KW-1185">Reference proteome</keyword>
<dbReference type="HOGENOM" id="CLU_2049719_0_0_1"/>
<evidence type="ECO:0000313" key="1">
    <source>
        <dbReference type="EMBL" id="KIW20706.1"/>
    </source>
</evidence>
<sequence length="121" mass="13299">MASLKTVTVALARTEKSPVTSTPEKITCVFNYIWEDEREVGRAYLSTINGYTFGAALDDGSGTKSFAGAPVWATNQLMGGISFEVSRFVLKVGATDKDNKAAVWVKQDDKEKLLYKTFNYA</sequence>
<dbReference type="Proteomes" id="UP000053328">
    <property type="component" value="Unassembled WGS sequence"/>
</dbReference>
<dbReference type="EMBL" id="KN847492">
    <property type="protein sequence ID" value="KIW20706.1"/>
    <property type="molecule type" value="Genomic_DNA"/>
</dbReference>
<dbReference type="RefSeq" id="XP_016240922.1">
    <property type="nucleotide sequence ID" value="XM_016375646.1"/>
</dbReference>
<name>A0A0D1YZG3_9EURO</name>
<dbReference type="OrthoDB" id="4117703at2759"/>
<gene>
    <name evidence="1" type="ORF">PV08_01283</name>
</gene>